<evidence type="ECO:0000313" key="3">
    <source>
        <dbReference type="Proteomes" id="UP000491237"/>
    </source>
</evidence>
<sequence length="44" mass="4987">MIESEKTFAENALTKTRTFSYLQIPTTAEDSGLMVDVFMVVQWG</sequence>
<dbReference type="GO" id="GO:0009143">
    <property type="term" value="P:nucleoside triphosphate catabolic process"/>
    <property type="evidence" value="ECO:0007669"/>
    <property type="project" value="InterPro"/>
</dbReference>
<dbReference type="InterPro" id="IPR029001">
    <property type="entry name" value="ITPase-like_fam"/>
</dbReference>
<reference evidence="2 3" key="1">
    <citation type="submission" date="2019-11" db="EMBL/GenBank/DDBJ databases">
        <title>Draft Genome Sequence of Plant Growth-Promoting Rhizosphere-Associated Bacteria.</title>
        <authorList>
            <person name="Vasilyev I.Y."/>
            <person name="Radchenko V."/>
            <person name="Ilnitskaya E.V."/>
        </authorList>
    </citation>
    <scope>NUCLEOTIDE SEQUENCE [LARGE SCALE GENOMIC DNA]</scope>
    <source>
        <strain evidence="2 3">VRA_07sq_f</strain>
    </source>
</reference>
<dbReference type="RefSeq" id="WP_138491143.1">
    <property type="nucleotide sequence ID" value="NZ_CP018796.1"/>
</dbReference>
<dbReference type="Proteomes" id="UP000491237">
    <property type="component" value="Unassembled WGS sequence"/>
</dbReference>
<dbReference type="Gene3D" id="3.90.950.10">
    <property type="match status" value="1"/>
</dbReference>
<dbReference type="InterPro" id="IPR002637">
    <property type="entry name" value="RdgB/HAM1"/>
</dbReference>
<accession>A0A844EGB2</accession>
<name>A0A844EGB2_9LACO</name>
<protein>
    <submittedName>
        <fullName evidence="2">Uncharacterized protein</fullName>
    </submittedName>
</protein>
<gene>
    <name evidence="2" type="ORF">GKC44_14340</name>
</gene>
<dbReference type="GO" id="GO:0047429">
    <property type="term" value="F:nucleoside triphosphate diphosphatase activity"/>
    <property type="evidence" value="ECO:0007669"/>
    <property type="project" value="InterPro"/>
</dbReference>
<evidence type="ECO:0000313" key="2">
    <source>
        <dbReference type="EMBL" id="MSE22382.1"/>
    </source>
</evidence>
<comment type="caution">
    <text evidence="2">The sequence shown here is derived from an EMBL/GenBank/DDBJ whole genome shotgun (WGS) entry which is preliminary data.</text>
</comment>
<dbReference type="AlphaFoldDB" id="A0A844EGB2"/>
<dbReference type="Pfam" id="PF01725">
    <property type="entry name" value="Ham1p_like"/>
    <property type="match status" value="1"/>
</dbReference>
<dbReference type="GeneID" id="96768079"/>
<organism evidence="2 3">
    <name type="scientific">Lentilactobacillus parabuchneri</name>
    <dbReference type="NCBI Taxonomy" id="152331"/>
    <lineage>
        <taxon>Bacteria</taxon>
        <taxon>Bacillati</taxon>
        <taxon>Bacillota</taxon>
        <taxon>Bacilli</taxon>
        <taxon>Lactobacillales</taxon>
        <taxon>Lactobacillaceae</taxon>
        <taxon>Lentilactobacillus</taxon>
    </lineage>
</organism>
<proteinExistence type="predicted"/>
<evidence type="ECO:0000256" key="1">
    <source>
        <dbReference type="ARBA" id="ARBA00022801"/>
    </source>
</evidence>
<dbReference type="EMBL" id="WKKY01001062">
    <property type="protein sequence ID" value="MSE22382.1"/>
    <property type="molecule type" value="Genomic_DNA"/>
</dbReference>
<keyword evidence="1" id="KW-0378">Hydrolase</keyword>